<dbReference type="STRING" id="1612202.SAMN05421734_103184"/>
<keyword evidence="1" id="KW-0812">Transmembrane</keyword>
<protein>
    <submittedName>
        <fullName evidence="2">Uncharacterized protein</fullName>
    </submittedName>
</protein>
<organism evidence="2 3">
    <name type="scientific">Pelagirhabdus alkalitolerans</name>
    <dbReference type="NCBI Taxonomy" id="1612202"/>
    <lineage>
        <taxon>Bacteria</taxon>
        <taxon>Bacillati</taxon>
        <taxon>Bacillota</taxon>
        <taxon>Bacilli</taxon>
        <taxon>Bacillales</taxon>
        <taxon>Bacillaceae</taxon>
        <taxon>Pelagirhabdus</taxon>
    </lineage>
</organism>
<keyword evidence="1" id="KW-1133">Transmembrane helix</keyword>
<evidence type="ECO:0000313" key="2">
    <source>
        <dbReference type="EMBL" id="SDB96739.1"/>
    </source>
</evidence>
<proteinExistence type="predicted"/>
<accession>A0A1G6HR36</accession>
<dbReference type="EMBL" id="FMYI01000003">
    <property type="protein sequence ID" value="SDB96739.1"/>
    <property type="molecule type" value="Genomic_DNA"/>
</dbReference>
<dbReference type="AlphaFoldDB" id="A0A1G6HR36"/>
<evidence type="ECO:0000256" key="1">
    <source>
        <dbReference type="SAM" id="Phobius"/>
    </source>
</evidence>
<keyword evidence="3" id="KW-1185">Reference proteome</keyword>
<dbReference type="OrthoDB" id="2967007at2"/>
<sequence>MLKSRSKLLVVSSILTLLYGYMLSPSPEEVAGIQAFLAVFIIWPGFLLFQFICYGLFKNDQNHSIYVGLILLKTALFLIQPVNFNK</sequence>
<gene>
    <name evidence="2" type="ORF">SAMN05421734_103184</name>
</gene>
<keyword evidence="1" id="KW-0472">Membrane</keyword>
<dbReference type="RefSeq" id="WP_090794318.1">
    <property type="nucleotide sequence ID" value="NZ_FMYI01000003.1"/>
</dbReference>
<feature type="transmembrane region" description="Helical" evidence="1">
    <location>
        <begin position="32"/>
        <end position="57"/>
    </location>
</feature>
<reference evidence="3" key="1">
    <citation type="submission" date="2016-09" db="EMBL/GenBank/DDBJ databases">
        <authorList>
            <person name="Varghese N."/>
            <person name="Submissions S."/>
        </authorList>
    </citation>
    <scope>NUCLEOTIDE SEQUENCE [LARGE SCALE GENOMIC DNA]</scope>
    <source>
        <strain evidence="3">S5</strain>
    </source>
</reference>
<name>A0A1G6HR36_9BACI</name>
<evidence type="ECO:0000313" key="3">
    <source>
        <dbReference type="Proteomes" id="UP000242949"/>
    </source>
</evidence>
<dbReference type="Proteomes" id="UP000242949">
    <property type="component" value="Unassembled WGS sequence"/>
</dbReference>
<feature type="transmembrane region" description="Helical" evidence="1">
    <location>
        <begin position="64"/>
        <end position="82"/>
    </location>
</feature>